<reference evidence="3" key="2">
    <citation type="submission" date="2015-01" db="EMBL/GenBank/DDBJ databases">
        <title>Evolutionary Origins and Diversification of the Mycorrhizal Mutualists.</title>
        <authorList>
            <consortium name="DOE Joint Genome Institute"/>
            <consortium name="Mycorrhizal Genomics Consortium"/>
            <person name="Kohler A."/>
            <person name="Kuo A."/>
            <person name="Nagy L.G."/>
            <person name="Floudas D."/>
            <person name="Copeland A."/>
            <person name="Barry K.W."/>
            <person name="Cichocki N."/>
            <person name="Veneault-Fourrey C."/>
            <person name="LaButti K."/>
            <person name="Lindquist E.A."/>
            <person name="Lipzen A."/>
            <person name="Lundell T."/>
            <person name="Morin E."/>
            <person name="Murat C."/>
            <person name="Riley R."/>
            <person name="Ohm R."/>
            <person name="Sun H."/>
            <person name="Tunlid A."/>
            <person name="Henrissat B."/>
            <person name="Grigoriev I.V."/>
            <person name="Hibbett D.S."/>
            <person name="Martin F."/>
        </authorList>
    </citation>
    <scope>NUCLEOTIDE SEQUENCE [LARGE SCALE GENOMIC DNA]</scope>
    <source>
        <strain evidence="3">Marx 270</strain>
    </source>
</reference>
<proteinExistence type="predicted"/>
<evidence type="ECO:0000313" key="2">
    <source>
        <dbReference type="EMBL" id="KIO01215.1"/>
    </source>
</evidence>
<accession>A0A0C3NJQ5</accession>
<dbReference type="AlphaFoldDB" id="A0A0C3NJQ5"/>
<sequence>MGRYKPAQPQLKDGHGGGGSGTTSRRHSVSAVHPRRATIVGFNALGHDTQDEFGLTQPFQGRSWAIVLHSSPEPAIRHIYASQRINLNISTGASFTFRQPFGPPSDGGLSRRSAIISPSSVTALHRRIQSRSYRSFLPNGPSPDIRLGGLVIVEADRGKVISGDDGLPNPGSQQGSKEINPKMNGLSGSVVSTRVPTRAIVSRRFTRWATPLIRDSTDPTYIVLIVGCRIIVVVAVPGIPSPLCDCAPVANVDIHRLPG</sequence>
<dbReference type="Proteomes" id="UP000054217">
    <property type="component" value="Unassembled WGS sequence"/>
</dbReference>
<dbReference type="EMBL" id="KN831990">
    <property type="protein sequence ID" value="KIO01215.1"/>
    <property type="molecule type" value="Genomic_DNA"/>
</dbReference>
<evidence type="ECO:0000313" key="3">
    <source>
        <dbReference type="Proteomes" id="UP000054217"/>
    </source>
</evidence>
<feature type="region of interest" description="Disordered" evidence="1">
    <location>
        <begin position="1"/>
        <end position="32"/>
    </location>
</feature>
<protein>
    <submittedName>
        <fullName evidence="2">Uncharacterized protein</fullName>
    </submittedName>
</protein>
<dbReference type="OrthoDB" id="243127at2759"/>
<name>A0A0C3NJQ5_PISTI</name>
<organism evidence="2 3">
    <name type="scientific">Pisolithus tinctorius Marx 270</name>
    <dbReference type="NCBI Taxonomy" id="870435"/>
    <lineage>
        <taxon>Eukaryota</taxon>
        <taxon>Fungi</taxon>
        <taxon>Dikarya</taxon>
        <taxon>Basidiomycota</taxon>
        <taxon>Agaricomycotina</taxon>
        <taxon>Agaricomycetes</taxon>
        <taxon>Agaricomycetidae</taxon>
        <taxon>Boletales</taxon>
        <taxon>Sclerodermatineae</taxon>
        <taxon>Pisolithaceae</taxon>
        <taxon>Pisolithus</taxon>
    </lineage>
</organism>
<dbReference type="InParanoid" id="A0A0C3NJQ5"/>
<feature type="region of interest" description="Disordered" evidence="1">
    <location>
        <begin position="162"/>
        <end position="188"/>
    </location>
</feature>
<reference evidence="2 3" key="1">
    <citation type="submission" date="2014-04" db="EMBL/GenBank/DDBJ databases">
        <authorList>
            <consortium name="DOE Joint Genome Institute"/>
            <person name="Kuo A."/>
            <person name="Kohler A."/>
            <person name="Costa M.D."/>
            <person name="Nagy L.G."/>
            <person name="Floudas D."/>
            <person name="Copeland A."/>
            <person name="Barry K.W."/>
            <person name="Cichocki N."/>
            <person name="Veneault-Fourrey C."/>
            <person name="LaButti K."/>
            <person name="Lindquist E.A."/>
            <person name="Lipzen A."/>
            <person name="Lundell T."/>
            <person name="Morin E."/>
            <person name="Murat C."/>
            <person name="Sun H."/>
            <person name="Tunlid A."/>
            <person name="Henrissat B."/>
            <person name="Grigoriev I.V."/>
            <person name="Hibbett D.S."/>
            <person name="Martin F."/>
            <person name="Nordberg H.P."/>
            <person name="Cantor M.N."/>
            <person name="Hua S.X."/>
        </authorList>
    </citation>
    <scope>NUCLEOTIDE SEQUENCE [LARGE SCALE GENOMIC DNA]</scope>
    <source>
        <strain evidence="2 3">Marx 270</strain>
    </source>
</reference>
<gene>
    <name evidence="2" type="ORF">M404DRAFT_28941</name>
</gene>
<keyword evidence="3" id="KW-1185">Reference proteome</keyword>
<evidence type="ECO:0000256" key="1">
    <source>
        <dbReference type="SAM" id="MobiDB-lite"/>
    </source>
</evidence>
<dbReference type="HOGENOM" id="CLU_1074080_0_0_1"/>